<keyword evidence="14" id="KW-0732">Signal</keyword>
<keyword evidence="3" id="KW-1003">Cell membrane</keyword>
<keyword evidence="9 13" id="KW-0472">Membrane</keyword>
<dbReference type="PRINTS" id="PR00723">
    <property type="entry name" value="SUBTILISIN"/>
</dbReference>
<dbReference type="PANTHER" id="PTHR43399">
    <property type="entry name" value="SUBTILISIN-RELATED"/>
    <property type="match status" value="1"/>
</dbReference>
<accession>A0AAU8J0Q1</accession>
<evidence type="ECO:0000256" key="2">
    <source>
        <dbReference type="ARBA" id="ARBA00011073"/>
    </source>
</evidence>
<evidence type="ECO:0000256" key="9">
    <source>
        <dbReference type="ARBA" id="ARBA00023136"/>
    </source>
</evidence>
<dbReference type="EMBL" id="CP159534">
    <property type="protein sequence ID" value="XCJ73593.1"/>
    <property type="molecule type" value="Genomic_DNA"/>
</dbReference>
<dbReference type="InterPro" id="IPR051048">
    <property type="entry name" value="Peptidase_S8/S53_subtilisin"/>
</dbReference>
<keyword evidence="6 11" id="KW-0378">Hydrolase</keyword>
<dbReference type="InterPro" id="IPR015500">
    <property type="entry name" value="Peptidase_S8_subtilisin-rel"/>
</dbReference>
<protein>
    <submittedName>
        <fullName evidence="16">Type VII secretion-associated serine protease mycosin</fullName>
    </submittedName>
</protein>
<keyword evidence="7 11" id="KW-0720">Serine protease</keyword>
<evidence type="ECO:0000256" key="4">
    <source>
        <dbReference type="ARBA" id="ARBA00022670"/>
    </source>
</evidence>
<dbReference type="KEGG" id="stac:ABII15_28155"/>
<evidence type="ECO:0000256" key="13">
    <source>
        <dbReference type="SAM" id="Phobius"/>
    </source>
</evidence>
<dbReference type="InterPro" id="IPR000209">
    <property type="entry name" value="Peptidase_S8/S53_dom"/>
</dbReference>
<evidence type="ECO:0000256" key="14">
    <source>
        <dbReference type="SAM" id="SignalP"/>
    </source>
</evidence>
<dbReference type="PROSITE" id="PS00137">
    <property type="entry name" value="SUBTILASE_HIS"/>
    <property type="match status" value="1"/>
</dbReference>
<proteinExistence type="inferred from homology"/>
<name>A0AAU8J0Q1_9ACTN</name>
<feature type="active site" description="Charge relay system" evidence="10 11">
    <location>
        <position position="280"/>
    </location>
</feature>
<evidence type="ECO:0000256" key="11">
    <source>
        <dbReference type="PROSITE-ProRule" id="PRU01240"/>
    </source>
</evidence>
<sequence length="416" mass="42822">MASMASFASARRAAAALAATAALAGLTATPAVADDTDPQLASTDCQFGGSVIKGTPWSLQRVITKQLWEDQALMGDDQVVAVIDTGVAANNPQLAGKVLGGQSFAGKGNKATNDGVGHGTKVAGIIVAQPIAGTGFHGLAPHAKILPLQTSTQEEGGNLATMVAAINAAVKAKVDVINISQGTTANPSELTDLQAAVDKAEQAGILIVASAGNNGSSGKESNTYPAALTNSNVLSVAASDRNNERASFSTPNEQVDIAAPGVDMVSTVPVSGQCVDQGTSFSAPYAAGVAALLRQKHPKWSPAQVIWHLEATATRSHPYHDKNIGWGVIDPVTAIKDETEQPRQITDKDLQAAAVTSRGDDEKIIPAKLTLGETPAERNARYGTYLVIGGGLLLGVISAGAMARRDWLRKRGADVL</sequence>
<dbReference type="AlphaFoldDB" id="A0AAU8J0Q1"/>
<gene>
    <name evidence="16" type="primary">mycP</name>
    <name evidence="16" type="ORF">ABII15_28155</name>
</gene>
<organism evidence="16">
    <name type="scientific">Streptomyces tabacisoli</name>
    <dbReference type="NCBI Taxonomy" id="3156398"/>
    <lineage>
        <taxon>Bacteria</taxon>
        <taxon>Bacillati</taxon>
        <taxon>Actinomycetota</taxon>
        <taxon>Actinomycetes</taxon>
        <taxon>Kitasatosporales</taxon>
        <taxon>Streptomycetaceae</taxon>
        <taxon>Streptomyces</taxon>
    </lineage>
</organism>
<dbReference type="PROSITE" id="PS51892">
    <property type="entry name" value="SUBTILASE"/>
    <property type="match status" value="1"/>
</dbReference>
<dbReference type="InterPro" id="IPR023828">
    <property type="entry name" value="Peptidase_S8_Ser-AS"/>
</dbReference>
<dbReference type="SUPFAM" id="SSF52743">
    <property type="entry name" value="Subtilisin-like"/>
    <property type="match status" value="1"/>
</dbReference>
<evidence type="ECO:0000259" key="15">
    <source>
        <dbReference type="Pfam" id="PF00082"/>
    </source>
</evidence>
<feature type="transmembrane region" description="Helical" evidence="13">
    <location>
        <begin position="382"/>
        <end position="403"/>
    </location>
</feature>
<dbReference type="PROSITE" id="PS00136">
    <property type="entry name" value="SUBTILASE_ASP"/>
    <property type="match status" value="1"/>
</dbReference>
<dbReference type="GO" id="GO:0006508">
    <property type="term" value="P:proteolysis"/>
    <property type="evidence" value="ECO:0007669"/>
    <property type="project" value="UniProtKB-KW"/>
</dbReference>
<feature type="signal peptide" evidence="14">
    <location>
        <begin position="1"/>
        <end position="33"/>
    </location>
</feature>
<keyword evidence="4 11" id="KW-0645">Protease</keyword>
<dbReference type="InterPro" id="IPR023827">
    <property type="entry name" value="Peptidase_S8_Asp-AS"/>
</dbReference>
<evidence type="ECO:0000256" key="12">
    <source>
        <dbReference type="RuleBase" id="RU003355"/>
    </source>
</evidence>
<feature type="active site" description="Charge relay system" evidence="10 11">
    <location>
        <position position="84"/>
    </location>
</feature>
<dbReference type="InterPro" id="IPR023834">
    <property type="entry name" value="T7SS_pept_S8A_mycosin"/>
</dbReference>
<dbReference type="RefSeq" id="WP_353945053.1">
    <property type="nucleotide sequence ID" value="NZ_CP159534.1"/>
</dbReference>
<dbReference type="NCBIfam" id="TIGR03921">
    <property type="entry name" value="T7SS_mycosin"/>
    <property type="match status" value="1"/>
</dbReference>
<comment type="subcellular location">
    <subcellularLocation>
        <location evidence="1">Cell membrane</location>
        <topology evidence="1">Single-pass membrane protein</topology>
    </subcellularLocation>
</comment>
<dbReference type="InterPro" id="IPR036852">
    <property type="entry name" value="Peptidase_S8/S53_dom_sf"/>
</dbReference>
<comment type="similarity">
    <text evidence="2 11 12">Belongs to the peptidase S8 family.</text>
</comment>
<evidence type="ECO:0000256" key="7">
    <source>
        <dbReference type="ARBA" id="ARBA00022825"/>
    </source>
</evidence>
<evidence type="ECO:0000256" key="8">
    <source>
        <dbReference type="ARBA" id="ARBA00022989"/>
    </source>
</evidence>
<evidence type="ECO:0000256" key="6">
    <source>
        <dbReference type="ARBA" id="ARBA00022801"/>
    </source>
</evidence>
<evidence type="ECO:0000313" key="16">
    <source>
        <dbReference type="EMBL" id="XCJ73593.1"/>
    </source>
</evidence>
<evidence type="ECO:0000256" key="10">
    <source>
        <dbReference type="PIRSR" id="PIRSR615500-1"/>
    </source>
</evidence>
<evidence type="ECO:0000256" key="3">
    <source>
        <dbReference type="ARBA" id="ARBA00022475"/>
    </source>
</evidence>
<dbReference type="GO" id="GO:0004252">
    <property type="term" value="F:serine-type endopeptidase activity"/>
    <property type="evidence" value="ECO:0007669"/>
    <property type="project" value="UniProtKB-UniRule"/>
</dbReference>
<reference evidence="16" key="1">
    <citation type="submission" date="2024-06" db="EMBL/GenBank/DDBJ databases">
        <title>Streptomyces sp. strain HUAS MG91 genome sequences.</title>
        <authorList>
            <person name="Mo P."/>
        </authorList>
    </citation>
    <scope>NUCLEOTIDE SEQUENCE</scope>
    <source>
        <strain evidence="16">HUAS MG91</strain>
    </source>
</reference>
<dbReference type="InterPro" id="IPR022398">
    <property type="entry name" value="Peptidase_S8_His-AS"/>
</dbReference>
<dbReference type="PROSITE" id="PS00138">
    <property type="entry name" value="SUBTILASE_SER"/>
    <property type="match status" value="1"/>
</dbReference>
<dbReference type="PANTHER" id="PTHR43399:SF4">
    <property type="entry name" value="CELL WALL-ASSOCIATED PROTEASE"/>
    <property type="match status" value="1"/>
</dbReference>
<feature type="domain" description="Peptidase S8/S53" evidence="15">
    <location>
        <begin position="75"/>
        <end position="327"/>
    </location>
</feature>
<dbReference type="Pfam" id="PF00082">
    <property type="entry name" value="Peptidase_S8"/>
    <property type="match status" value="1"/>
</dbReference>
<evidence type="ECO:0000256" key="5">
    <source>
        <dbReference type="ARBA" id="ARBA00022692"/>
    </source>
</evidence>
<dbReference type="GO" id="GO:0005886">
    <property type="term" value="C:plasma membrane"/>
    <property type="evidence" value="ECO:0007669"/>
    <property type="project" value="UniProtKB-SubCell"/>
</dbReference>
<keyword evidence="5 13" id="KW-0812">Transmembrane</keyword>
<keyword evidence="8 13" id="KW-1133">Transmembrane helix</keyword>
<feature type="chain" id="PRO_5043537905" evidence="14">
    <location>
        <begin position="34"/>
        <end position="416"/>
    </location>
</feature>
<dbReference type="Gene3D" id="3.40.50.200">
    <property type="entry name" value="Peptidase S8/S53 domain"/>
    <property type="match status" value="1"/>
</dbReference>
<evidence type="ECO:0000256" key="1">
    <source>
        <dbReference type="ARBA" id="ARBA00004162"/>
    </source>
</evidence>
<feature type="active site" description="Charge relay system" evidence="10 11">
    <location>
        <position position="118"/>
    </location>
</feature>